<dbReference type="Pfam" id="PF13490">
    <property type="entry name" value="zf-HC2"/>
    <property type="match status" value="1"/>
</dbReference>
<dbReference type="Proteomes" id="UP000648801">
    <property type="component" value="Unassembled WGS sequence"/>
</dbReference>
<comment type="caution">
    <text evidence="2">The sequence shown here is derived from an EMBL/GenBank/DDBJ whole genome shotgun (WGS) entry which is preliminary data.</text>
</comment>
<keyword evidence="3" id="KW-1185">Reference proteome</keyword>
<evidence type="ECO:0000313" key="3">
    <source>
        <dbReference type="Proteomes" id="UP000648801"/>
    </source>
</evidence>
<organism evidence="2 3">
    <name type="scientific">Edaphobacter acidisoli</name>
    <dbReference type="NCBI Taxonomy" id="2040573"/>
    <lineage>
        <taxon>Bacteria</taxon>
        <taxon>Pseudomonadati</taxon>
        <taxon>Acidobacteriota</taxon>
        <taxon>Terriglobia</taxon>
        <taxon>Terriglobales</taxon>
        <taxon>Acidobacteriaceae</taxon>
        <taxon>Edaphobacter</taxon>
    </lineage>
</organism>
<dbReference type="Gene3D" id="1.10.10.1320">
    <property type="entry name" value="Anti-sigma factor, zinc-finger domain"/>
    <property type="match status" value="1"/>
</dbReference>
<dbReference type="EMBL" id="BMJB01000001">
    <property type="protein sequence ID" value="GGA67897.1"/>
    <property type="molecule type" value="Genomic_DNA"/>
</dbReference>
<sequence length="84" mass="9609">MVLECKHVWDHISDYLDHSLDPEMLALVEKHLEHCELCSAILDSTRNILILTADDRVFELPVAYSERLHARLDDELGLASDHDG</sequence>
<gene>
    <name evidence="2" type="ORF">GCM10011507_19200</name>
</gene>
<dbReference type="AlphaFoldDB" id="A0A916W5L2"/>
<dbReference type="InterPro" id="IPR041916">
    <property type="entry name" value="Anti_sigma_zinc_sf"/>
</dbReference>
<reference evidence="2" key="1">
    <citation type="journal article" date="2014" name="Int. J. Syst. Evol. Microbiol.">
        <title>Complete genome sequence of Corynebacterium casei LMG S-19264T (=DSM 44701T), isolated from a smear-ripened cheese.</title>
        <authorList>
            <consortium name="US DOE Joint Genome Institute (JGI-PGF)"/>
            <person name="Walter F."/>
            <person name="Albersmeier A."/>
            <person name="Kalinowski J."/>
            <person name="Ruckert C."/>
        </authorList>
    </citation>
    <scope>NUCLEOTIDE SEQUENCE</scope>
    <source>
        <strain evidence="2">CGMCC 1.15447</strain>
    </source>
</reference>
<reference evidence="2" key="2">
    <citation type="submission" date="2020-09" db="EMBL/GenBank/DDBJ databases">
        <authorList>
            <person name="Sun Q."/>
            <person name="Zhou Y."/>
        </authorList>
    </citation>
    <scope>NUCLEOTIDE SEQUENCE</scope>
    <source>
        <strain evidence="2">CGMCC 1.15447</strain>
    </source>
</reference>
<accession>A0A916W5L2</accession>
<evidence type="ECO:0000313" key="2">
    <source>
        <dbReference type="EMBL" id="GGA67897.1"/>
    </source>
</evidence>
<evidence type="ECO:0000259" key="1">
    <source>
        <dbReference type="Pfam" id="PF13490"/>
    </source>
</evidence>
<name>A0A916W5L2_9BACT</name>
<feature type="domain" description="Putative zinc-finger" evidence="1">
    <location>
        <begin position="5"/>
        <end position="38"/>
    </location>
</feature>
<protein>
    <recommendedName>
        <fullName evidence="1">Putative zinc-finger domain-containing protein</fullName>
    </recommendedName>
</protein>
<dbReference type="InterPro" id="IPR027383">
    <property type="entry name" value="Znf_put"/>
</dbReference>
<dbReference type="RefSeq" id="WP_188759087.1">
    <property type="nucleotide sequence ID" value="NZ_BMJB01000001.1"/>
</dbReference>
<proteinExistence type="predicted"/>